<evidence type="ECO:0000256" key="1">
    <source>
        <dbReference type="PROSITE-ProRule" id="PRU00473"/>
    </source>
</evidence>
<dbReference type="PANTHER" id="PTHR30329:SF21">
    <property type="entry name" value="LIPOPROTEIN YIAD-RELATED"/>
    <property type="match status" value="1"/>
</dbReference>
<evidence type="ECO:0000313" key="4">
    <source>
        <dbReference type="Proteomes" id="UP001157915"/>
    </source>
</evidence>
<dbReference type="InterPro" id="IPR036737">
    <property type="entry name" value="OmpA-like_sf"/>
</dbReference>
<proteinExistence type="predicted"/>
<keyword evidence="4" id="KW-1185">Reference proteome</keyword>
<dbReference type="CDD" id="cd07185">
    <property type="entry name" value="OmpA_C-like"/>
    <property type="match status" value="1"/>
</dbReference>
<dbReference type="InterPro" id="IPR050330">
    <property type="entry name" value="Bact_OuterMem_StrucFunc"/>
</dbReference>
<name>A0ABY1PG33_9BACT</name>
<dbReference type="PROSITE" id="PS51123">
    <property type="entry name" value="OMPA_2"/>
    <property type="match status" value="1"/>
</dbReference>
<dbReference type="SUPFAM" id="SSF103088">
    <property type="entry name" value="OmpA-like"/>
    <property type="match status" value="1"/>
</dbReference>
<evidence type="ECO:0000313" key="3">
    <source>
        <dbReference type="EMBL" id="SMP33367.1"/>
    </source>
</evidence>
<dbReference type="Gene3D" id="3.30.1330.60">
    <property type="entry name" value="OmpA-like domain"/>
    <property type="match status" value="1"/>
</dbReference>
<protein>
    <submittedName>
        <fullName evidence="3">OmpA family protein</fullName>
    </submittedName>
</protein>
<comment type="caution">
    <text evidence="3">The sequence shown here is derived from an EMBL/GenBank/DDBJ whole genome shotgun (WGS) entry which is preliminary data.</text>
</comment>
<reference evidence="3 4" key="1">
    <citation type="submission" date="2017-05" db="EMBL/GenBank/DDBJ databases">
        <authorList>
            <person name="Varghese N."/>
            <person name="Submissions S."/>
        </authorList>
    </citation>
    <scope>NUCLEOTIDE SEQUENCE [LARGE SCALE GENOMIC DNA]</scope>
    <source>
        <strain evidence="3 4">DSM 15360</strain>
    </source>
</reference>
<dbReference type="Pfam" id="PF00691">
    <property type="entry name" value="OmpA"/>
    <property type="match status" value="1"/>
</dbReference>
<dbReference type="Proteomes" id="UP001157915">
    <property type="component" value="Unassembled WGS sequence"/>
</dbReference>
<organism evidence="3 4">
    <name type="scientific">Algoriphagus winogradskyi</name>
    <dbReference type="NCBI Taxonomy" id="237017"/>
    <lineage>
        <taxon>Bacteria</taxon>
        <taxon>Pseudomonadati</taxon>
        <taxon>Bacteroidota</taxon>
        <taxon>Cytophagia</taxon>
        <taxon>Cytophagales</taxon>
        <taxon>Cyclobacteriaceae</taxon>
        <taxon>Algoriphagus</taxon>
    </lineage>
</organism>
<gene>
    <name evidence="3" type="ORF">SAMN06265367_108162</name>
</gene>
<accession>A0ABY1PG33</accession>
<feature type="domain" description="OmpA-like" evidence="2">
    <location>
        <begin position="172"/>
        <end position="292"/>
    </location>
</feature>
<sequence>MKRLYSFLILIGLINANLLIEIPQALGSRIEKVYMPSKKDSLSNLGAKFVFDPTFHQRAKPVDDSRISSSKKNIADTRVLNSRSKQSNSMVLLVKDRGTGKPIDNTLVVLKLYETDTYTEYKTDDLGEISIPLTFSDSLVHISIAASGYVSIPECTIPVWDTAHLEVILQPLQLNENLVLARLGAAENGKTLTESDYRSLDNLIQLLHLNPDVRVDLKNHADSKHGHYYNQRISEKRAKLIVSYLINKGLDPNRIYSVSYGDSYPLVPCTLNCTKKQFTENSRTEVVFFKGEFHYQPYKYPDFDIEMQAVVHTGSKVTLLETKSTISSVDSLDNSVIPSLKDSLHLTKSSIGDTEVSPFYYLVTNGFSDLEAAYAWANYLRGNFTQEVFVLPPSSKQNKFLVALDRYVQLEQALTEIKDYSDSAPHLNIWLYYLE</sequence>
<dbReference type="EMBL" id="FXUA01000008">
    <property type="protein sequence ID" value="SMP33367.1"/>
    <property type="molecule type" value="Genomic_DNA"/>
</dbReference>
<keyword evidence="1" id="KW-0472">Membrane</keyword>
<dbReference type="InterPro" id="IPR006665">
    <property type="entry name" value="OmpA-like"/>
</dbReference>
<dbReference type="PANTHER" id="PTHR30329">
    <property type="entry name" value="STATOR ELEMENT OF FLAGELLAR MOTOR COMPLEX"/>
    <property type="match status" value="1"/>
</dbReference>
<evidence type="ECO:0000259" key="2">
    <source>
        <dbReference type="PROSITE" id="PS51123"/>
    </source>
</evidence>